<dbReference type="GO" id="GO:0046982">
    <property type="term" value="F:protein heterodimerization activity"/>
    <property type="evidence" value="ECO:0007669"/>
    <property type="project" value="InterPro"/>
</dbReference>
<comment type="similarity">
    <text evidence="2">Belongs to the TAF9 family.</text>
</comment>
<dbReference type="GO" id="GO:0016251">
    <property type="term" value="F:RNA polymerase II general transcription initiation factor activity"/>
    <property type="evidence" value="ECO:0007669"/>
    <property type="project" value="TreeGrafter"/>
</dbReference>
<sequence>MSNPGGRKRKAASLEGGATPAAANPAAAPATAAAASESAATGELLSGRPILEEELVTSILASMGVDQYEDAVVHHLIESMHAFTEELLKDAYEYAVHANRKTTETDDLKLALQMKERVRALPSRETLMGLAQEVNQRPIPPIPDHASLRVPASHHLVMHRPFRVVPTKETTKTVSPSMAAAGSKVPGDAARGGAGAGESLGGGNKKPKAAESKIQINLTGATSGVSKTM</sequence>
<feature type="compositionally biased region" description="Low complexity" evidence="6">
    <location>
        <begin position="15"/>
        <end position="37"/>
    </location>
</feature>
<dbReference type="GO" id="GO:0000124">
    <property type="term" value="C:SAGA complex"/>
    <property type="evidence" value="ECO:0007669"/>
    <property type="project" value="TreeGrafter"/>
</dbReference>
<dbReference type="GO" id="GO:0005669">
    <property type="term" value="C:transcription factor TFIID complex"/>
    <property type="evidence" value="ECO:0007669"/>
    <property type="project" value="TreeGrafter"/>
</dbReference>
<evidence type="ECO:0000256" key="6">
    <source>
        <dbReference type="SAM" id="MobiDB-lite"/>
    </source>
</evidence>
<evidence type="ECO:0000256" key="5">
    <source>
        <dbReference type="ARBA" id="ARBA00023242"/>
    </source>
</evidence>
<dbReference type="SUPFAM" id="SSF47113">
    <property type="entry name" value="Histone-fold"/>
    <property type="match status" value="1"/>
</dbReference>
<dbReference type="AlphaFoldDB" id="A0A7S2R806"/>
<evidence type="ECO:0000256" key="1">
    <source>
        <dbReference type="ARBA" id="ARBA00004123"/>
    </source>
</evidence>
<evidence type="ECO:0000256" key="3">
    <source>
        <dbReference type="ARBA" id="ARBA00023015"/>
    </source>
</evidence>
<dbReference type="CDD" id="cd07979">
    <property type="entry name" value="HFD_TAF9"/>
    <property type="match status" value="1"/>
</dbReference>
<dbReference type="InterPro" id="IPR009072">
    <property type="entry name" value="Histone-fold"/>
</dbReference>
<keyword evidence="3" id="KW-0805">Transcription regulation</keyword>
<feature type="compositionally biased region" description="Gly residues" evidence="6">
    <location>
        <begin position="190"/>
        <end position="204"/>
    </location>
</feature>
<proteinExistence type="inferred from homology"/>
<evidence type="ECO:0000256" key="4">
    <source>
        <dbReference type="ARBA" id="ARBA00023163"/>
    </source>
</evidence>
<gene>
    <name evidence="7" type="ORF">RMAR1173_LOCUS1707</name>
</gene>
<feature type="region of interest" description="Disordered" evidence="6">
    <location>
        <begin position="1"/>
        <end position="37"/>
    </location>
</feature>
<evidence type="ECO:0000256" key="2">
    <source>
        <dbReference type="ARBA" id="ARBA00007646"/>
    </source>
</evidence>
<keyword evidence="4" id="KW-0804">Transcription</keyword>
<dbReference type="PANTHER" id="PTHR48068">
    <property type="entry name" value="TAF9 RNA POLYMERASE II, TATA BOX-BINDING PROTEIN (TBP)-ASSOCIATED FACTOR"/>
    <property type="match status" value="1"/>
</dbReference>
<dbReference type="Pfam" id="PF02291">
    <property type="entry name" value="TFIID-31kDa"/>
    <property type="match status" value="1"/>
</dbReference>
<protein>
    <recommendedName>
        <fullName evidence="8">Transcription initiation factor TFIID subunit 12 domain-containing protein</fullName>
    </recommendedName>
</protein>
<evidence type="ECO:0008006" key="8">
    <source>
        <dbReference type="Google" id="ProtNLM"/>
    </source>
</evidence>
<evidence type="ECO:0000313" key="7">
    <source>
        <dbReference type="EMBL" id="CAD9663330.1"/>
    </source>
</evidence>
<reference evidence="7" key="1">
    <citation type="submission" date="2021-01" db="EMBL/GenBank/DDBJ databases">
        <authorList>
            <person name="Corre E."/>
            <person name="Pelletier E."/>
            <person name="Niang G."/>
            <person name="Scheremetjew M."/>
            <person name="Finn R."/>
            <person name="Kale V."/>
            <person name="Holt S."/>
            <person name="Cochrane G."/>
            <person name="Meng A."/>
            <person name="Brown T."/>
            <person name="Cohen L."/>
        </authorList>
    </citation>
    <scope>NUCLEOTIDE SEQUENCE</scope>
    <source>
        <strain evidence="7">CCMP1243</strain>
    </source>
</reference>
<feature type="region of interest" description="Disordered" evidence="6">
    <location>
        <begin position="168"/>
        <end position="213"/>
    </location>
</feature>
<dbReference type="Gene3D" id="1.10.20.10">
    <property type="entry name" value="Histone, subunit A"/>
    <property type="match status" value="1"/>
</dbReference>
<dbReference type="EMBL" id="HBHJ01002696">
    <property type="protein sequence ID" value="CAD9663330.1"/>
    <property type="molecule type" value="Transcribed_RNA"/>
</dbReference>
<name>A0A7S2R806_9STRA</name>
<dbReference type="InterPro" id="IPR051431">
    <property type="entry name" value="TFIID_subunit_9"/>
</dbReference>
<accession>A0A7S2R806</accession>
<organism evidence="7">
    <name type="scientific">Rhizochromulina marina</name>
    <dbReference type="NCBI Taxonomy" id="1034831"/>
    <lineage>
        <taxon>Eukaryota</taxon>
        <taxon>Sar</taxon>
        <taxon>Stramenopiles</taxon>
        <taxon>Ochrophyta</taxon>
        <taxon>Dictyochophyceae</taxon>
        <taxon>Rhizochromulinales</taxon>
        <taxon>Rhizochromulina</taxon>
    </lineage>
</organism>
<keyword evidence="5" id="KW-0539">Nucleus</keyword>
<dbReference type="GO" id="GO:0051123">
    <property type="term" value="P:RNA polymerase II preinitiation complex assembly"/>
    <property type="evidence" value="ECO:0007669"/>
    <property type="project" value="TreeGrafter"/>
</dbReference>
<dbReference type="InterPro" id="IPR003162">
    <property type="entry name" value="TFIID-31"/>
</dbReference>
<dbReference type="PANTHER" id="PTHR48068:SF4">
    <property type="entry name" value="TATA-BOX BINDING PROTEIN ASSOCIATED FACTOR 9"/>
    <property type="match status" value="1"/>
</dbReference>
<comment type="subcellular location">
    <subcellularLocation>
        <location evidence="1">Nucleus</location>
    </subcellularLocation>
</comment>
<dbReference type="GO" id="GO:0003713">
    <property type="term" value="F:transcription coactivator activity"/>
    <property type="evidence" value="ECO:0007669"/>
    <property type="project" value="TreeGrafter"/>
</dbReference>
<feature type="compositionally biased region" description="Basic residues" evidence="6">
    <location>
        <begin position="1"/>
        <end position="11"/>
    </location>
</feature>